<sequence>MGESPRFVDGYLLALLARASHAASAGFHAQLKARGVAVPVWRVLATLEGAAQGVTVGELAETCLMQQPTMSKLLDRMAADGLVARQRQGRMMRIRLTPPGAALAAELVAEARAHEAALLARHAGAAPALKALLRDIAGPSSEAG</sequence>
<dbReference type="InterPro" id="IPR011991">
    <property type="entry name" value="ArsR-like_HTH"/>
</dbReference>
<evidence type="ECO:0000259" key="4">
    <source>
        <dbReference type="PROSITE" id="PS50995"/>
    </source>
</evidence>
<dbReference type="GO" id="GO:0006950">
    <property type="term" value="P:response to stress"/>
    <property type="evidence" value="ECO:0007669"/>
    <property type="project" value="TreeGrafter"/>
</dbReference>
<evidence type="ECO:0000313" key="6">
    <source>
        <dbReference type="Proteomes" id="UP000475385"/>
    </source>
</evidence>
<evidence type="ECO:0000313" key="5">
    <source>
        <dbReference type="EMBL" id="NGM21683.1"/>
    </source>
</evidence>
<dbReference type="InterPro" id="IPR036390">
    <property type="entry name" value="WH_DNA-bd_sf"/>
</dbReference>
<dbReference type="Pfam" id="PF12802">
    <property type="entry name" value="MarR_2"/>
    <property type="match status" value="1"/>
</dbReference>
<dbReference type="PROSITE" id="PS50995">
    <property type="entry name" value="HTH_MARR_2"/>
    <property type="match status" value="1"/>
</dbReference>
<organism evidence="5 6">
    <name type="scientific">Falsiroseomonas algicola</name>
    <dbReference type="NCBI Taxonomy" id="2716930"/>
    <lineage>
        <taxon>Bacteria</taxon>
        <taxon>Pseudomonadati</taxon>
        <taxon>Pseudomonadota</taxon>
        <taxon>Alphaproteobacteria</taxon>
        <taxon>Acetobacterales</taxon>
        <taxon>Roseomonadaceae</taxon>
        <taxon>Falsiroseomonas</taxon>
    </lineage>
</organism>
<dbReference type="PANTHER" id="PTHR33164:SF64">
    <property type="entry name" value="TRANSCRIPTIONAL REGULATOR SLYA"/>
    <property type="match status" value="1"/>
</dbReference>
<keyword evidence="6" id="KW-1185">Reference proteome</keyword>
<proteinExistence type="predicted"/>
<comment type="caution">
    <text evidence="5">The sequence shown here is derived from an EMBL/GenBank/DDBJ whole genome shotgun (WGS) entry which is preliminary data.</text>
</comment>
<dbReference type="SMART" id="SM00347">
    <property type="entry name" value="HTH_MARR"/>
    <property type="match status" value="1"/>
</dbReference>
<dbReference type="PANTHER" id="PTHR33164">
    <property type="entry name" value="TRANSCRIPTIONAL REGULATOR, MARR FAMILY"/>
    <property type="match status" value="1"/>
</dbReference>
<protein>
    <submittedName>
        <fullName evidence="5">MarR family transcriptional regulator</fullName>
    </submittedName>
</protein>
<dbReference type="CDD" id="cd00090">
    <property type="entry name" value="HTH_ARSR"/>
    <property type="match status" value="1"/>
</dbReference>
<dbReference type="EMBL" id="JAAIKB010000006">
    <property type="protein sequence ID" value="NGM21683.1"/>
    <property type="molecule type" value="Genomic_DNA"/>
</dbReference>
<keyword evidence="1" id="KW-0805">Transcription regulation</keyword>
<keyword evidence="3" id="KW-0804">Transcription</keyword>
<dbReference type="InterPro" id="IPR039422">
    <property type="entry name" value="MarR/SlyA-like"/>
</dbReference>
<reference evidence="5 6" key="1">
    <citation type="submission" date="2020-03" db="EMBL/GenBank/DDBJ databases">
        <title>Roseomonas stagni sp. nov., isolated from pond water in Japan.</title>
        <authorList>
            <person name="Furuhata K."/>
            <person name="Miyamoto H."/>
            <person name="Goto K."/>
        </authorList>
    </citation>
    <scope>NUCLEOTIDE SEQUENCE [LARGE SCALE GENOMIC DNA]</scope>
    <source>
        <strain evidence="5 6">PeD5</strain>
    </source>
</reference>
<dbReference type="GO" id="GO:0003700">
    <property type="term" value="F:DNA-binding transcription factor activity"/>
    <property type="evidence" value="ECO:0007669"/>
    <property type="project" value="InterPro"/>
</dbReference>
<dbReference type="GO" id="GO:0003677">
    <property type="term" value="F:DNA binding"/>
    <property type="evidence" value="ECO:0007669"/>
    <property type="project" value="UniProtKB-KW"/>
</dbReference>
<dbReference type="RefSeq" id="WP_164695581.1">
    <property type="nucleotide sequence ID" value="NZ_JAAIKB010000006.1"/>
</dbReference>
<evidence type="ECO:0000256" key="1">
    <source>
        <dbReference type="ARBA" id="ARBA00023015"/>
    </source>
</evidence>
<name>A0A6M1LNC2_9PROT</name>
<accession>A0A6M1LNC2</accession>
<dbReference type="InterPro" id="IPR000835">
    <property type="entry name" value="HTH_MarR-typ"/>
</dbReference>
<gene>
    <name evidence="5" type="ORF">G3576_16790</name>
</gene>
<dbReference type="Gene3D" id="1.10.10.10">
    <property type="entry name" value="Winged helix-like DNA-binding domain superfamily/Winged helix DNA-binding domain"/>
    <property type="match status" value="1"/>
</dbReference>
<evidence type="ECO:0000256" key="2">
    <source>
        <dbReference type="ARBA" id="ARBA00023125"/>
    </source>
</evidence>
<evidence type="ECO:0000256" key="3">
    <source>
        <dbReference type="ARBA" id="ARBA00023163"/>
    </source>
</evidence>
<keyword evidence="2" id="KW-0238">DNA-binding</keyword>
<dbReference type="AlphaFoldDB" id="A0A6M1LNC2"/>
<dbReference type="InterPro" id="IPR036388">
    <property type="entry name" value="WH-like_DNA-bd_sf"/>
</dbReference>
<feature type="domain" description="HTH marR-type" evidence="4">
    <location>
        <begin position="9"/>
        <end position="138"/>
    </location>
</feature>
<dbReference type="Proteomes" id="UP000475385">
    <property type="component" value="Unassembled WGS sequence"/>
</dbReference>
<dbReference type="SUPFAM" id="SSF46785">
    <property type="entry name" value="Winged helix' DNA-binding domain"/>
    <property type="match status" value="1"/>
</dbReference>